<dbReference type="Pfam" id="PF00293">
    <property type="entry name" value="NUDIX"/>
    <property type="match status" value="1"/>
</dbReference>
<dbReference type="Proteomes" id="UP001595583">
    <property type="component" value="Unassembled WGS sequence"/>
</dbReference>
<dbReference type="RefSeq" id="WP_378222151.1">
    <property type="nucleotide sequence ID" value="NZ_JBHRTK010000015.1"/>
</dbReference>
<dbReference type="InterPro" id="IPR000086">
    <property type="entry name" value="NUDIX_hydrolase_dom"/>
</dbReference>
<evidence type="ECO:0000259" key="5">
    <source>
        <dbReference type="PROSITE" id="PS51462"/>
    </source>
</evidence>
<sequence>MLTGPQMHDHLAERVRKLFGTVPMRLQVAALPWRRRDDSLEIMLITSRDTGRWVLPKGWPEAREPLCTAAAREAAEEAGLTGKVSPLEIGRYFYAKALASGEEVPCEVPVFPLQVDAIADDWKEKRSRTRKWVSAAEAAAMVAEPDLSQIIAYFGTDPDRFAA</sequence>
<comment type="cofactor">
    <cofactor evidence="1">
        <name>Mg(2+)</name>
        <dbReference type="ChEBI" id="CHEBI:18420"/>
    </cofactor>
</comment>
<keyword evidence="4" id="KW-0460">Magnesium</keyword>
<dbReference type="Gene3D" id="3.90.79.10">
    <property type="entry name" value="Nucleoside Triphosphate Pyrophosphohydrolase"/>
    <property type="match status" value="1"/>
</dbReference>
<dbReference type="InterPro" id="IPR015797">
    <property type="entry name" value="NUDIX_hydrolase-like_dom_sf"/>
</dbReference>
<keyword evidence="2" id="KW-0479">Metal-binding</keyword>
<dbReference type="GO" id="GO:0016787">
    <property type="term" value="F:hydrolase activity"/>
    <property type="evidence" value="ECO:0007669"/>
    <property type="project" value="UniProtKB-KW"/>
</dbReference>
<evidence type="ECO:0000256" key="1">
    <source>
        <dbReference type="ARBA" id="ARBA00001946"/>
    </source>
</evidence>
<gene>
    <name evidence="6" type="ORF">ACFOHJ_16035</name>
</gene>
<dbReference type="PANTHER" id="PTHR12629:SF0">
    <property type="entry name" value="DIPHOSPHOINOSITOL-POLYPHOSPHATE DIPHOSPHATASE"/>
    <property type="match status" value="1"/>
</dbReference>
<accession>A0ABV7KBN3</accession>
<dbReference type="PROSITE" id="PS51462">
    <property type="entry name" value="NUDIX"/>
    <property type="match status" value="1"/>
</dbReference>
<dbReference type="CDD" id="cd04666">
    <property type="entry name" value="NUDIX_DIPP2_like_Nudt4"/>
    <property type="match status" value="1"/>
</dbReference>
<dbReference type="InterPro" id="IPR020084">
    <property type="entry name" value="NUDIX_hydrolase_CS"/>
</dbReference>
<dbReference type="SUPFAM" id="SSF55811">
    <property type="entry name" value="Nudix"/>
    <property type="match status" value="1"/>
</dbReference>
<dbReference type="EMBL" id="JBHRTK010000015">
    <property type="protein sequence ID" value="MFC3207735.1"/>
    <property type="molecule type" value="Genomic_DNA"/>
</dbReference>
<dbReference type="PANTHER" id="PTHR12629">
    <property type="entry name" value="DIPHOSPHOINOSITOL POLYPHOSPHATE PHOSPHOHYDROLASE"/>
    <property type="match status" value="1"/>
</dbReference>
<dbReference type="PROSITE" id="PS00893">
    <property type="entry name" value="NUDIX_BOX"/>
    <property type="match status" value="1"/>
</dbReference>
<evidence type="ECO:0000313" key="6">
    <source>
        <dbReference type="EMBL" id="MFC3207735.1"/>
    </source>
</evidence>
<evidence type="ECO:0000256" key="3">
    <source>
        <dbReference type="ARBA" id="ARBA00022801"/>
    </source>
</evidence>
<reference evidence="7" key="1">
    <citation type="journal article" date="2019" name="Int. J. Syst. Evol. Microbiol.">
        <title>The Global Catalogue of Microorganisms (GCM) 10K type strain sequencing project: providing services to taxonomists for standard genome sequencing and annotation.</title>
        <authorList>
            <consortium name="The Broad Institute Genomics Platform"/>
            <consortium name="The Broad Institute Genome Sequencing Center for Infectious Disease"/>
            <person name="Wu L."/>
            <person name="Ma J."/>
        </authorList>
    </citation>
    <scope>NUCLEOTIDE SEQUENCE [LARGE SCALE GENOMIC DNA]</scope>
    <source>
        <strain evidence="7">KCTC 52165</strain>
    </source>
</reference>
<evidence type="ECO:0000256" key="4">
    <source>
        <dbReference type="ARBA" id="ARBA00022842"/>
    </source>
</evidence>
<name>A0ABV7KBN3_9HYPH</name>
<keyword evidence="7" id="KW-1185">Reference proteome</keyword>
<evidence type="ECO:0000256" key="2">
    <source>
        <dbReference type="ARBA" id="ARBA00022723"/>
    </source>
</evidence>
<feature type="domain" description="Nudix hydrolase" evidence="5">
    <location>
        <begin position="23"/>
        <end position="154"/>
    </location>
</feature>
<organism evidence="6 7">
    <name type="scientific">Aquamicrobium soli</name>
    <dbReference type="NCBI Taxonomy" id="1811518"/>
    <lineage>
        <taxon>Bacteria</taxon>
        <taxon>Pseudomonadati</taxon>
        <taxon>Pseudomonadota</taxon>
        <taxon>Alphaproteobacteria</taxon>
        <taxon>Hyphomicrobiales</taxon>
        <taxon>Phyllobacteriaceae</taxon>
        <taxon>Aquamicrobium</taxon>
    </lineage>
</organism>
<dbReference type="InterPro" id="IPR047198">
    <property type="entry name" value="DDP-like_NUDIX"/>
</dbReference>
<proteinExistence type="predicted"/>
<keyword evidence="3 6" id="KW-0378">Hydrolase</keyword>
<evidence type="ECO:0000313" key="7">
    <source>
        <dbReference type="Proteomes" id="UP001595583"/>
    </source>
</evidence>
<comment type="caution">
    <text evidence="6">The sequence shown here is derived from an EMBL/GenBank/DDBJ whole genome shotgun (WGS) entry which is preliminary data.</text>
</comment>
<protein>
    <submittedName>
        <fullName evidence="6">NUDIX hydrolase</fullName>
    </submittedName>
</protein>